<dbReference type="OrthoDB" id="3378428at2"/>
<dbReference type="STRING" id="1194083.BN12_1430009"/>
<feature type="transmembrane region" description="Helical" evidence="1">
    <location>
        <begin position="12"/>
        <end position="34"/>
    </location>
</feature>
<dbReference type="Proteomes" id="UP000035721">
    <property type="component" value="Unassembled WGS sequence"/>
</dbReference>
<organism evidence="2 3">
    <name type="scientific">Nostocoides japonicum T1-X7</name>
    <dbReference type="NCBI Taxonomy" id="1194083"/>
    <lineage>
        <taxon>Bacteria</taxon>
        <taxon>Bacillati</taxon>
        <taxon>Actinomycetota</taxon>
        <taxon>Actinomycetes</taxon>
        <taxon>Micrococcales</taxon>
        <taxon>Intrasporangiaceae</taxon>
        <taxon>Nostocoides</taxon>
    </lineage>
</organism>
<reference evidence="2 3" key="1">
    <citation type="journal article" date="2013" name="ISME J.">
        <title>A metabolic model for members of the genus Tetrasphaera involved in enhanced biological phosphorus removal.</title>
        <authorList>
            <person name="Kristiansen R."/>
            <person name="Nguyen H.T.T."/>
            <person name="Saunders A.M."/>
            <person name="Nielsen J.L."/>
            <person name="Wimmer R."/>
            <person name="Le V.Q."/>
            <person name="McIlroy S.J."/>
            <person name="Petrovski S."/>
            <person name="Seviour R.J."/>
            <person name="Calteau A."/>
            <person name="Nielsen K.L."/>
            <person name="Nielsen P.H."/>
        </authorList>
    </citation>
    <scope>NUCLEOTIDE SEQUENCE [LARGE SCALE GENOMIC DNA]</scope>
    <source>
        <strain evidence="2 3">T1-X7</strain>
    </source>
</reference>
<evidence type="ECO:0000313" key="3">
    <source>
        <dbReference type="Proteomes" id="UP000035721"/>
    </source>
</evidence>
<name>A0A077LXT4_9MICO</name>
<keyword evidence="1" id="KW-0812">Transmembrane</keyword>
<dbReference type="EMBL" id="CAJB01000050">
    <property type="protein sequence ID" value="CCH76735.1"/>
    <property type="molecule type" value="Genomic_DNA"/>
</dbReference>
<keyword evidence="1" id="KW-0472">Membrane</keyword>
<evidence type="ECO:0000313" key="2">
    <source>
        <dbReference type="EMBL" id="CCH76735.1"/>
    </source>
</evidence>
<feature type="transmembrane region" description="Helical" evidence="1">
    <location>
        <begin position="140"/>
        <end position="169"/>
    </location>
</feature>
<protein>
    <submittedName>
        <fullName evidence="2">Uncharacterized protein</fullName>
    </submittedName>
</protein>
<dbReference type="RefSeq" id="WP_048553530.1">
    <property type="nucleotide sequence ID" value="NZ_HF570958.1"/>
</dbReference>
<evidence type="ECO:0000256" key="1">
    <source>
        <dbReference type="SAM" id="Phobius"/>
    </source>
</evidence>
<dbReference type="AlphaFoldDB" id="A0A077LXT4"/>
<accession>A0A077LXT4</accession>
<keyword evidence="3" id="KW-1185">Reference proteome</keyword>
<keyword evidence="1" id="KW-1133">Transmembrane helix</keyword>
<comment type="caution">
    <text evidence="2">The sequence shown here is derived from an EMBL/GenBank/DDBJ whole genome shotgun (WGS) entry which is preliminary data.</text>
</comment>
<sequence length="198" mass="20598">MRSTIDKIFSSIGLVLAGVLVVAAGLLFWASTFIGNEVKSQLTAQDITMPTAAALTTQAQKDALLQYAGTKLDSGPKAKAYADHFILVHMNESSGGKTYSQVSSEYMAAAKSAPNAASTQQLGELRQTLFMGNTLRGLLLYGYAFATIGLIAGYAAWAALAAAVLFLILGFLGLRHSKVAAATQAEPAPSPKAPVATA</sequence>
<proteinExistence type="predicted"/>
<gene>
    <name evidence="2" type="ORF">BN12_1430009</name>
</gene>